<feature type="compositionally biased region" description="Polar residues" evidence="1">
    <location>
        <begin position="249"/>
        <end position="260"/>
    </location>
</feature>
<gene>
    <name evidence="2" type="ORF">L249_5317</name>
</gene>
<evidence type="ECO:0000313" key="2">
    <source>
        <dbReference type="EMBL" id="RCI10952.1"/>
    </source>
</evidence>
<proteinExistence type="predicted"/>
<organism evidence="2 3">
    <name type="scientific">Ophiocordyceps polyrhachis-furcata BCC 54312</name>
    <dbReference type="NCBI Taxonomy" id="1330021"/>
    <lineage>
        <taxon>Eukaryota</taxon>
        <taxon>Fungi</taxon>
        <taxon>Dikarya</taxon>
        <taxon>Ascomycota</taxon>
        <taxon>Pezizomycotina</taxon>
        <taxon>Sordariomycetes</taxon>
        <taxon>Hypocreomycetidae</taxon>
        <taxon>Hypocreales</taxon>
        <taxon>Ophiocordycipitaceae</taxon>
        <taxon>Ophiocordyceps</taxon>
    </lineage>
</organism>
<evidence type="ECO:0000256" key="1">
    <source>
        <dbReference type="SAM" id="MobiDB-lite"/>
    </source>
</evidence>
<dbReference type="EMBL" id="LKCN02000011">
    <property type="protein sequence ID" value="RCI10952.1"/>
    <property type="molecule type" value="Genomic_DNA"/>
</dbReference>
<dbReference type="AlphaFoldDB" id="A0A367L9N9"/>
<feature type="compositionally biased region" description="Pro residues" evidence="1">
    <location>
        <begin position="93"/>
        <end position="105"/>
    </location>
</feature>
<feature type="compositionally biased region" description="Basic and acidic residues" evidence="1">
    <location>
        <begin position="1"/>
        <end position="18"/>
    </location>
</feature>
<sequence>MNEFKDIVKNGWHPEKDGTTPPKRTTFTSSSTSSSSSPPSTKNEFKDIVRKGWHPEKEGTTLRGQVHASRPLSDLTDPSSFAPPPRRAAAAPSSPPIRAPLPPRRVQPAPSTLYDPRAARNQSFASSSSAATSAAGTTTTTTTAAAAAARDDSSHPPPPPPPYSAVSNASAPPPRLPPRKSSSVVGGGDDAVARANPGYLEGCLNQGATTRLGAAGISVPGLGIGSAASPQPAASPSPSSSLSTPANAEGTTWAQKQSALKTAASFHKDPSSVSMADARSAASTANNFRQRHGEQVKAGWDRASGLNQKYGVTDKLGAFADKHHLSADSSSAAAGGSKKPPPPPPKKKPSLGSFSPTDSGGQDGGAPPIPSSTRPKF</sequence>
<feature type="region of interest" description="Disordered" evidence="1">
    <location>
        <begin position="216"/>
        <end position="304"/>
    </location>
</feature>
<feature type="region of interest" description="Disordered" evidence="1">
    <location>
        <begin position="1"/>
        <end position="204"/>
    </location>
</feature>
<dbReference type="STRING" id="1330021.A0A367L9N9"/>
<dbReference type="OrthoDB" id="3357271at2759"/>
<evidence type="ECO:0000313" key="3">
    <source>
        <dbReference type="Proteomes" id="UP000253664"/>
    </source>
</evidence>
<accession>A0A367L9N9</accession>
<protein>
    <submittedName>
        <fullName evidence="2">Uncharacterized protein</fullName>
    </submittedName>
</protein>
<reference evidence="2 3" key="1">
    <citation type="journal article" date="2015" name="BMC Genomics">
        <title>Insights from the genome of Ophiocordyceps polyrhachis-furcata to pathogenicity and host specificity in insect fungi.</title>
        <authorList>
            <person name="Wichadakul D."/>
            <person name="Kobmoo N."/>
            <person name="Ingsriswang S."/>
            <person name="Tangphatsornruang S."/>
            <person name="Chantasingh D."/>
            <person name="Luangsa-ard J.J."/>
            <person name="Eurwilaichitr L."/>
        </authorList>
    </citation>
    <scope>NUCLEOTIDE SEQUENCE [LARGE SCALE GENOMIC DNA]</scope>
    <source>
        <strain evidence="2 3">BCC 54312</strain>
    </source>
</reference>
<feature type="compositionally biased region" description="Low complexity" evidence="1">
    <location>
        <begin position="19"/>
        <end position="41"/>
    </location>
</feature>
<feature type="compositionally biased region" description="Low complexity" evidence="1">
    <location>
        <begin position="226"/>
        <end position="246"/>
    </location>
</feature>
<feature type="region of interest" description="Disordered" evidence="1">
    <location>
        <begin position="323"/>
        <end position="377"/>
    </location>
</feature>
<comment type="caution">
    <text evidence="2">The sequence shown here is derived from an EMBL/GenBank/DDBJ whole genome shotgun (WGS) entry which is preliminary data.</text>
</comment>
<feature type="compositionally biased region" description="Low complexity" evidence="1">
    <location>
        <begin position="327"/>
        <end position="338"/>
    </location>
</feature>
<keyword evidence="3" id="KW-1185">Reference proteome</keyword>
<feature type="compositionally biased region" description="Basic and acidic residues" evidence="1">
    <location>
        <begin position="43"/>
        <end position="60"/>
    </location>
</feature>
<feature type="compositionally biased region" description="Low complexity" evidence="1">
    <location>
        <begin position="125"/>
        <end position="148"/>
    </location>
</feature>
<dbReference type="Proteomes" id="UP000253664">
    <property type="component" value="Unassembled WGS sequence"/>
</dbReference>
<name>A0A367L9N9_9HYPO</name>